<dbReference type="PROSITE" id="PS50222">
    <property type="entry name" value="EF_HAND_2"/>
    <property type="match status" value="1"/>
</dbReference>
<evidence type="ECO:0000313" key="3">
    <source>
        <dbReference type="EMBL" id="TPX78279.1"/>
    </source>
</evidence>
<dbReference type="GO" id="GO:0005509">
    <property type="term" value="F:calcium ion binding"/>
    <property type="evidence" value="ECO:0007669"/>
    <property type="project" value="InterPro"/>
</dbReference>
<name>A0A507FPD1_9FUNG</name>
<dbReference type="InterPro" id="IPR018247">
    <property type="entry name" value="EF_Hand_1_Ca_BS"/>
</dbReference>
<keyword evidence="4" id="KW-1185">Reference proteome</keyword>
<dbReference type="GO" id="GO:0030317">
    <property type="term" value="P:flagellated sperm motility"/>
    <property type="evidence" value="ECO:0007669"/>
    <property type="project" value="TreeGrafter"/>
</dbReference>
<protein>
    <recommendedName>
        <fullName evidence="2">EF-hand domain-containing protein</fullName>
    </recommendedName>
</protein>
<feature type="domain" description="EF-hand" evidence="2">
    <location>
        <begin position="58"/>
        <end position="93"/>
    </location>
</feature>
<dbReference type="STRING" id="246404.A0A507FPD1"/>
<evidence type="ECO:0000313" key="4">
    <source>
        <dbReference type="Proteomes" id="UP000320333"/>
    </source>
</evidence>
<comment type="caution">
    <text evidence="3">The sequence shown here is derived from an EMBL/GenBank/DDBJ whole genome shotgun (WGS) entry which is preliminary data.</text>
</comment>
<accession>A0A507FPD1</accession>
<dbReference type="Pfam" id="PF13499">
    <property type="entry name" value="EF-hand_7"/>
    <property type="match status" value="1"/>
</dbReference>
<dbReference type="EMBL" id="QEAP01000006">
    <property type="protein sequence ID" value="TPX78279.1"/>
    <property type="molecule type" value="Genomic_DNA"/>
</dbReference>
<dbReference type="InterPro" id="IPR011992">
    <property type="entry name" value="EF-hand-dom_pair"/>
</dbReference>
<dbReference type="SMART" id="SM00054">
    <property type="entry name" value="EFh"/>
    <property type="match status" value="3"/>
</dbReference>
<dbReference type="AlphaFoldDB" id="A0A507FPD1"/>
<organism evidence="3 4">
    <name type="scientific">Chytriomyces confervae</name>
    <dbReference type="NCBI Taxonomy" id="246404"/>
    <lineage>
        <taxon>Eukaryota</taxon>
        <taxon>Fungi</taxon>
        <taxon>Fungi incertae sedis</taxon>
        <taxon>Chytridiomycota</taxon>
        <taxon>Chytridiomycota incertae sedis</taxon>
        <taxon>Chytridiomycetes</taxon>
        <taxon>Chytridiales</taxon>
        <taxon>Chytriomycetaceae</taxon>
        <taxon>Chytriomyces</taxon>
    </lineage>
</organism>
<dbReference type="PANTHER" id="PTHR47065:SF1">
    <property type="entry name" value="EF-HAND CALCIUM-BINDING DOMAIN-CONTAINING PROTEIN 9"/>
    <property type="match status" value="1"/>
</dbReference>
<keyword evidence="1" id="KW-0106">Calcium</keyword>
<dbReference type="InterPro" id="IPR002048">
    <property type="entry name" value="EF_hand_dom"/>
</dbReference>
<dbReference type="GO" id="GO:0005737">
    <property type="term" value="C:cytoplasm"/>
    <property type="evidence" value="ECO:0007669"/>
    <property type="project" value="TreeGrafter"/>
</dbReference>
<dbReference type="GO" id="GO:0061891">
    <property type="term" value="F:calcium ion sensor activity"/>
    <property type="evidence" value="ECO:0007669"/>
    <property type="project" value="TreeGrafter"/>
</dbReference>
<evidence type="ECO:0000256" key="1">
    <source>
        <dbReference type="ARBA" id="ARBA00022837"/>
    </source>
</evidence>
<sequence length="281" mass="32633">MRVKSSFLKRLHLDSTWGLLTARSALICLEVFQLLDWRGAGSLDDIQFLSFMTHATDLKEKQVYKVFDIFDLDRSGSVEFDEFYLLVSILVAIKDNQGKQFMYQHWRTCFDILDEDGGRTISMKEFCTLGFLFNFSSRAIQNIYKEFDCAGNMELDYSEFRLFVLAAIEMQSRLDQELEPWPSRMYNYIQKRLQSYNVPFFRKTSDSNLKIAESSDLLNPSMPVAVAAFARRFSRAPSLTAPNSRASALNDDMDGTMVVLEMNEVNEEEEEEEEEEEMNPF</sequence>
<gene>
    <name evidence="3" type="ORF">CcCBS67573_g00477</name>
</gene>
<dbReference type="InterPro" id="IPR042798">
    <property type="entry name" value="EFCAB9"/>
</dbReference>
<dbReference type="SUPFAM" id="SSF47473">
    <property type="entry name" value="EF-hand"/>
    <property type="match status" value="1"/>
</dbReference>
<dbReference type="PROSITE" id="PS00018">
    <property type="entry name" value="EF_HAND_1"/>
    <property type="match status" value="2"/>
</dbReference>
<evidence type="ECO:0000259" key="2">
    <source>
        <dbReference type="PROSITE" id="PS50222"/>
    </source>
</evidence>
<dbReference type="Proteomes" id="UP000320333">
    <property type="component" value="Unassembled WGS sequence"/>
</dbReference>
<reference evidence="3 4" key="1">
    <citation type="journal article" date="2019" name="Sci. Rep.">
        <title>Comparative genomics of chytrid fungi reveal insights into the obligate biotrophic and pathogenic lifestyle of Synchytrium endobioticum.</title>
        <authorList>
            <person name="van de Vossenberg B.T.L.H."/>
            <person name="Warris S."/>
            <person name="Nguyen H.D.T."/>
            <person name="van Gent-Pelzer M.P.E."/>
            <person name="Joly D.L."/>
            <person name="van de Geest H.C."/>
            <person name="Bonants P.J.M."/>
            <person name="Smith D.S."/>
            <person name="Levesque C.A."/>
            <person name="van der Lee T.A.J."/>
        </authorList>
    </citation>
    <scope>NUCLEOTIDE SEQUENCE [LARGE SCALE GENOMIC DNA]</scope>
    <source>
        <strain evidence="3 4">CBS 675.73</strain>
    </source>
</reference>
<dbReference type="PANTHER" id="PTHR47065">
    <property type="entry name" value="EF-HAND CALCIUM-BINDING DOMAIN-CONTAINING PROTEIN 9"/>
    <property type="match status" value="1"/>
</dbReference>
<dbReference type="Gene3D" id="1.10.238.10">
    <property type="entry name" value="EF-hand"/>
    <property type="match status" value="1"/>
</dbReference>
<proteinExistence type="predicted"/>
<dbReference type="OrthoDB" id="186625at2759"/>